<dbReference type="Pfam" id="PF07690">
    <property type="entry name" value="MFS_1"/>
    <property type="match status" value="1"/>
</dbReference>
<feature type="transmembrane region" description="Helical" evidence="7">
    <location>
        <begin position="299"/>
        <end position="316"/>
    </location>
</feature>
<dbReference type="CDD" id="cd17321">
    <property type="entry name" value="MFS_MMR_MDR_like"/>
    <property type="match status" value="1"/>
</dbReference>
<dbReference type="Gene3D" id="1.20.1720.10">
    <property type="entry name" value="Multidrug resistance protein D"/>
    <property type="match status" value="1"/>
</dbReference>
<reference evidence="9 10" key="1">
    <citation type="submission" date="2020-08" db="EMBL/GenBank/DDBJ databases">
        <title>Complete Genome Sequence of Effusibacillus dendaii Strain skT53, Isolated from Farmland soil.</title>
        <authorList>
            <person name="Konishi T."/>
            <person name="Kawasaki H."/>
        </authorList>
    </citation>
    <scope>NUCLEOTIDE SEQUENCE [LARGE SCALE GENOMIC DNA]</scope>
    <source>
        <strain evidence="10">skT53</strain>
    </source>
</reference>
<evidence type="ECO:0000256" key="3">
    <source>
        <dbReference type="ARBA" id="ARBA00022475"/>
    </source>
</evidence>
<dbReference type="PANTHER" id="PTHR42718">
    <property type="entry name" value="MAJOR FACILITATOR SUPERFAMILY MULTIDRUG TRANSPORTER MFSC"/>
    <property type="match status" value="1"/>
</dbReference>
<dbReference type="Gene3D" id="1.20.1250.20">
    <property type="entry name" value="MFS general substrate transporter like domains"/>
    <property type="match status" value="1"/>
</dbReference>
<keyword evidence="6 7" id="KW-0472">Membrane</keyword>
<evidence type="ECO:0000256" key="4">
    <source>
        <dbReference type="ARBA" id="ARBA00022692"/>
    </source>
</evidence>
<dbReference type="SUPFAM" id="SSF103473">
    <property type="entry name" value="MFS general substrate transporter"/>
    <property type="match status" value="1"/>
</dbReference>
<feature type="transmembrane region" description="Helical" evidence="7">
    <location>
        <begin position="224"/>
        <end position="242"/>
    </location>
</feature>
<feature type="domain" description="Major facilitator superfamily (MFS) profile" evidence="8">
    <location>
        <begin position="12"/>
        <end position="443"/>
    </location>
</feature>
<evidence type="ECO:0000256" key="1">
    <source>
        <dbReference type="ARBA" id="ARBA00004651"/>
    </source>
</evidence>
<keyword evidence="2" id="KW-0813">Transport</keyword>
<comment type="subcellular location">
    <subcellularLocation>
        <location evidence="1">Cell membrane</location>
        <topology evidence="1">Multi-pass membrane protein</topology>
    </subcellularLocation>
</comment>
<dbReference type="Proteomes" id="UP000593802">
    <property type="component" value="Chromosome"/>
</dbReference>
<evidence type="ECO:0000256" key="5">
    <source>
        <dbReference type="ARBA" id="ARBA00022989"/>
    </source>
</evidence>
<organism evidence="9 10">
    <name type="scientific">Effusibacillus dendaii</name>
    <dbReference type="NCBI Taxonomy" id="2743772"/>
    <lineage>
        <taxon>Bacteria</taxon>
        <taxon>Bacillati</taxon>
        <taxon>Bacillota</taxon>
        <taxon>Bacilli</taxon>
        <taxon>Bacillales</taxon>
        <taxon>Alicyclobacillaceae</taxon>
        <taxon>Effusibacillus</taxon>
    </lineage>
</organism>
<name>A0A7I8DBL8_9BACL</name>
<feature type="transmembrane region" description="Helical" evidence="7">
    <location>
        <begin position="136"/>
        <end position="159"/>
    </location>
</feature>
<feature type="transmembrane region" description="Helical" evidence="7">
    <location>
        <begin position="352"/>
        <end position="371"/>
    </location>
</feature>
<dbReference type="GO" id="GO:0005886">
    <property type="term" value="C:plasma membrane"/>
    <property type="evidence" value="ECO:0007669"/>
    <property type="project" value="UniProtKB-SubCell"/>
</dbReference>
<dbReference type="AlphaFoldDB" id="A0A7I8DBL8"/>
<feature type="transmembrane region" description="Helical" evidence="7">
    <location>
        <begin position="198"/>
        <end position="218"/>
    </location>
</feature>
<feature type="transmembrane region" description="Helical" evidence="7">
    <location>
        <begin position="101"/>
        <end position="124"/>
    </location>
</feature>
<dbReference type="GO" id="GO:0022857">
    <property type="term" value="F:transmembrane transporter activity"/>
    <property type="evidence" value="ECO:0007669"/>
    <property type="project" value="InterPro"/>
</dbReference>
<accession>A0A7I8DBL8</accession>
<protein>
    <submittedName>
        <fullName evidence="9">Putative MFS-type transporter YwoD</fullName>
    </submittedName>
</protein>
<keyword evidence="10" id="KW-1185">Reference proteome</keyword>
<feature type="transmembrane region" description="Helical" evidence="7">
    <location>
        <begin position="392"/>
        <end position="413"/>
    </location>
</feature>
<evidence type="ECO:0000256" key="2">
    <source>
        <dbReference type="ARBA" id="ARBA00022448"/>
    </source>
</evidence>
<dbReference type="InterPro" id="IPR020846">
    <property type="entry name" value="MFS_dom"/>
</dbReference>
<keyword evidence="5 7" id="KW-1133">Transmembrane helix</keyword>
<sequence length="454" mass="49416">MKNSGEKRYLLLLTTVALGTMLNPLNSSMIAIALARLQEEFHLTFSDASWLISTYYLASGIGQPVMGKLSDIYGQKRLFLWGLFLIAAASLLAPLSPNFGWLLVFRIVQAIGSSTLFPAGMGIVRRIITTNQAKALGVLSIFSSTSAAFGPSVGGFLLHFGDWPAVFLINLPFILSSFILAIRILPKDSGMPKQKARIDLAGVALFSAMIISWLLFLLSLEQTVNWWMLIAGILLAGFFYKLESTREDPFIDVKSLRKNVNVTLIYAQFILVNTIFYSVFFGVPSYLQNVHHFDAKNSGLMMLSIAGFGVIITPLVGRWIDRSGAKPALTVGAAVLTIGVLLMLSVHDQTSAVWMFLIFSVLGISNGFNNLSMQSALYAHVEPSETGTASGLFMTSRYIGTILSSSLLGVLFGKQITTAHFHEIAVVCAVIAAIVLMLTIRMPNAVARQKAGSR</sequence>
<evidence type="ECO:0000313" key="9">
    <source>
        <dbReference type="EMBL" id="BCJ87583.1"/>
    </source>
</evidence>
<dbReference type="KEGG" id="eff:skT53_25680"/>
<dbReference type="InterPro" id="IPR011701">
    <property type="entry name" value="MFS"/>
</dbReference>
<dbReference type="PANTHER" id="PTHR42718:SF46">
    <property type="entry name" value="BLR6921 PROTEIN"/>
    <property type="match status" value="1"/>
</dbReference>
<keyword evidence="3" id="KW-1003">Cell membrane</keyword>
<evidence type="ECO:0000256" key="6">
    <source>
        <dbReference type="ARBA" id="ARBA00023136"/>
    </source>
</evidence>
<evidence type="ECO:0000313" key="10">
    <source>
        <dbReference type="Proteomes" id="UP000593802"/>
    </source>
</evidence>
<evidence type="ECO:0000256" key="7">
    <source>
        <dbReference type="SAM" id="Phobius"/>
    </source>
</evidence>
<feature type="transmembrane region" description="Helical" evidence="7">
    <location>
        <begin position="165"/>
        <end position="186"/>
    </location>
</feature>
<feature type="transmembrane region" description="Helical" evidence="7">
    <location>
        <begin position="263"/>
        <end position="287"/>
    </location>
</feature>
<dbReference type="PROSITE" id="PS50850">
    <property type="entry name" value="MFS"/>
    <property type="match status" value="1"/>
</dbReference>
<dbReference type="EMBL" id="AP023366">
    <property type="protein sequence ID" value="BCJ87583.1"/>
    <property type="molecule type" value="Genomic_DNA"/>
</dbReference>
<proteinExistence type="predicted"/>
<gene>
    <name evidence="9" type="primary">ywoD</name>
    <name evidence="9" type="ORF">skT53_25680</name>
</gene>
<keyword evidence="4 7" id="KW-0812">Transmembrane</keyword>
<feature type="transmembrane region" description="Helical" evidence="7">
    <location>
        <begin position="78"/>
        <end position="95"/>
    </location>
</feature>
<feature type="transmembrane region" description="Helical" evidence="7">
    <location>
        <begin position="328"/>
        <end position="346"/>
    </location>
</feature>
<evidence type="ECO:0000259" key="8">
    <source>
        <dbReference type="PROSITE" id="PS50850"/>
    </source>
</evidence>
<feature type="transmembrane region" description="Helical" evidence="7">
    <location>
        <begin position="419"/>
        <end position="440"/>
    </location>
</feature>
<dbReference type="InterPro" id="IPR036259">
    <property type="entry name" value="MFS_trans_sf"/>
</dbReference>
<dbReference type="RefSeq" id="WP_200757746.1">
    <property type="nucleotide sequence ID" value="NZ_AP023366.1"/>
</dbReference>